<sequence>MLEELSYRSILVPIDGSPQSYEAVKYASKISRIFEDCSIMILYVMNKKNMERLSFHQGVKLNSLYNKFLEQGENSCTRAIREAKNCGCADYNLESKITYGTPEEEIIKIASSHDLTIIGLRDEKHFSDKIIENMAERVANSSKKPVLVIP</sequence>
<dbReference type="PRINTS" id="PR01438">
    <property type="entry name" value="UNVRSLSTRESS"/>
</dbReference>
<proteinExistence type="inferred from homology"/>
<accession>A0A0F9TLC0</accession>
<feature type="domain" description="UspA" evidence="2">
    <location>
        <begin position="7"/>
        <end position="150"/>
    </location>
</feature>
<evidence type="ECO:0000259" key="2">
    <source>
        <dbReference type="Pfam" id="PF00582"/>
    </source>
</evidence>
<dbReference type="InterPro" id="IPR006015">
    <property type="entry name" value="Universal_stress_UspA"/>
</dbReference>
<gene>
    <name evidence="3" type="ORF">LCGC14_0715480</name>
</gene>
<dbReference type="AlphaFoldDB" id="A0A0F9TLC0"/>
<dbReference type="CDD" id="cd00293">
    <property type="entry name" value="USP-like"/>
    <property type="match status" value="1"/>
</dbReference>
<comment type="similarity">
    <text evidence="1">Belongs to the universal stress protein A family.</text>
</comment>
<dbReference type="Gene3D" id="3.40.50.620">
    <property type="entry name" value="HUPs"/>
    <property type="match status" value="1"/>
</dbReference>
<dbReference type="SUPFAM" id="SSF52402">
    <property type="entry name" value="Adenine nucleotide alpha hydrolases-like"/>
    <property type="match status" value="1"/>
</dbReference>
<name>A0A0F9TLC0_9ZZZZ</name>
<dbReference type="PANTHER" id="PTHR46268">
    <property type="entry name" value="STRESS RESPONSE PROTEIN NHAX"/>
    <property type="match status" value="1"/>
</dbReference>
<evidence type="ECO:0000256" key="1">
    <source>
        <dbReference type="ARBA" id="ARBA00008791"/>
    </source>
</evidence>
<reference evidence="3" key="1">
    <citation type="journal article" date="2015" name="Nature">
        <title>Complex archaea that bridge the gap between prokaryotes and eukaryotes.</title>
        <authorList>
            <person name="Spang A."/>
            <person name="Saw J.H."/>
            <person name="Jorgensen S.L."/>
            <person name="Zaremba-Niedzwiedzka K."/>
            <person name="Martijn J."/>
            <person name="Lind A.E."/>
            <person name="van Eijk R."/>
            <person name="Schleper C."/>
            <person name="Guy L."/>
            <person name="Ettema T.J."/>
        </authorList>
    </citation>
    <scope>NUCLEOTIDE SEQUENCE</scope>
</reference>
<dbReference type="InterPro" id="IPR006016">
    <property type="entry name" value="UspA"/>
</dbReference>
<comment type="caution">
    <text evidence="3">The sequence shown here is derived from an EMBL/GenBank/DDBJ whole genome shotgun (WGS) entry which is preliminary data.</text>
</comment>
<dbReference type="Pfam" id="PF00582">
    <property type="entry name" value="Usp"/>
    <property type="match status" value="1"/>
</dbReference>
<dbReference type="EMBL" id="LAZR01001595">
    <property type="protein sequence ID" value="KKN42223.1"/>
    <property type="molecule type" value="Genomic_DNA"/>
</dbReference>
<dbReference type="InterPro" id="IPR014729">
    <property type="entry name" value="Rossmann-like_a/b/a_fold"/>
</dbReference>
<dbReference type="PANTHER" id="PTHR46268:SF6">
    <property type="entry name" value="UNIVERSAL STRESS PROTEIN UP12"/>
    <property type="match status" value="1"/>
</dbReference>
<organism evidence="3">
    <name type="scientific">marine sediment metagenome</name>
    <dbReference type="NCBI Taxonomy" id="412755"/>
    <lineage>
        <taxon>unclassified sequences</taxon>
        <taxon>metagenomes</taxon>
        <taxon>ecological metagenomes</taxon>
    </lineage>
</organism>
<evidence type="ECO:0000313" key="3">
    <source>
        <dbReference type="EMBL" id="KKN42223.1"/>
    </source>
</evidence>
<protein>
    <recommendedName>
        <fullName evidence="2">UspA domain-containing protein</fullName>
    </recommendedName>
</protein>